<accession>A0A3M7S250</accession>
<organism evidence="2 3">
    <name type="scientific">Brachionus plicatilis</name>
    <name type="common">Marine rotifer</name>
    <name type="synonym">Brachionus muelleri</name>
    <dbReference type="NCBI Taxonomy" id="10195"/>
    <lineage>
        <taxon>Eukaryota</taxon>
        <taxon>Metazoa</taxon>
        <taxon>Spiralia</taxon>
        <taxon>Gnathifera</taxon>
        <taxon>Rotifera</taxon>
        <taxon>Eurotatoria</taxon>
        <taxon>Monogononta</taxon>
        <taxon>Pseudotrocha</taxon>
        <taxon>Ploima</taxon>
        <taxon>Brachionidae</taxon>
        <taxon>Brachionus</taxon>
    </lineage>
</organism>
<comment type="caution">
    <text evidence="2">The sequence shown here is derived from an EMBL/GenBank/DDBJ whole genome shotgun (WGS) entry which is preliminary data.</text>
</comment>
<keyword evidence="1" id="KW-0472">Membrane</keyword>
<feature type="transmembrane region" description="Helical" evidence="1">
    <location>
        <begin position="12"/>
        <end position="28"/>
    </location>
</feature>
<dbReference type="EMBL" id="REGN01002171">
    <property type="protein sequence ID" value="RNA29738.1"/>
    <property type="molecule type" value="Genomic_DNA"/>
</dbReference>
<feature type="transmembrane region" description="Helical" evidence="1">
    <location>
        <begin position="40"/>
        <end position="58"/>
    </location>
</feature>
<evidence type="ECO:0000313" key="3">
    <source>
        <dbReference type="Proteomes" id="UP000276133"/>
    </source>
</evidence>
<keyword evidence="3" id="KW-1185">Reference proteome</keyword>
<keyword evidence="1" id="KW-1133">Transmembrane helix</keyword>
<gene>
    <name evidence="2" type="ORF">BpHYR1_040265</name>
</gene>
<protein>
    <submittedName>
        <fullName evidence="2">Uncharacterized protein</fullName>
    </submittedName>
</protein>
<dbReference type="Proteomes" id="UP000276133">
    <property type="component" value="Unassembled WGS sequence"/>
</dbReference>
<evidence type="ECO:0000256" key="1">
    <source>
        <dbReference type="SAM" id="Phobius"/>
    </source>
</evidence>
<evidence type="ECO:0000313" key="2">
    <source>
        <dbReference type="EMBL" id="RNA29738.1"/>
    </source>
</evidence>
<sequence>MRYCIRPLSPNVIHINYNFFYLFLLTFGELKSIKISDLKVVVLCYVMMILLILLKVDFDFEI</sequence>
<dbReference type="AlphaFoldDB" id="A0A3M7S250"/>
<name>A0A3M7S250_BRAPC</name>
<reference evidence="2 3" key="1">
    <citation type="journal article" date="2018" name="Sci. Rep.">
        <title>Genomic signatures of local adaptation to the degree of environmental predictability in rotifers.</title>
        <authorList>
            <person name="Franch-Gras L."/>
            <person name="Hahn C."/>
            <person name="Garcia-Roger E.M."/>
            <person name="Carmona M.J."/>
            <person name="Serra M."/>
            <person name="Gomez A."/>
        </authorList>
    </citation>
    <scope>NUCLEOTIDE SEQUENCE [LARGE SCALE GENOMIC DNA]</scope>
    <source>
        <strain evidence="2">HYR1</strain>
    </source>
</reference>
<keyword evidence="1" id="KW-0812">Transmembrane</keyword>
<proteinExistence type="predicted"/>